<dbReference type="EMBL" id="DP000011">
    <property type="protein sequence ID" value="ABA98895.2"/>
    <property type="molecule type" value="Genomic_DNA"/>
</dbReference>
<dbReference type="PANTHER" id="PTHR33325:SF10">
    <property type="entry name" value="CCHC-TYPE DOMAIN-CONTAINING PROTEIN"/>
    <property type="match status" value="1"/>
</dbReference>
<reference evidence="1" key="3">
    <citation type="submission" date="2006-01" db="EMBL/GenBank/DDBJ databases">
        <authorList>
            <person name="Buell R."/>
        </authorList>
    </citation>
    <scope>NUCLEOTIDE SEQUENCE</scope>
</reference>
<gene>
    <name evidence="1" type="ordered locus">LOC_Os12g36360</name>
</gene>
<proteinExistence type="predicted"/>
<protein>
    <submittedName>
        <fullName evidence="1">Uncharacterized protein</fullName>
    </submittedName>
</protein>
<sequence length="267" mass="30981">MWWWRSRAGGSSLLPSRLPLAPDPAAMAVLAASADLDWDFVFDLDLDCDDLRFGEKWYIFGHSKTIRIAVPAVMALGLEWYIPSLEIDLYSRVWLFRMLVITNKEFAELAPYDQNYLTWASNVQIVLGAKKLLKTFGMGTVQEPMPTPDENDQAMYFLRHHLCATLKNEHMATKGLLTLWTTLKEWFEKRKNTTLPQAEQEWAHLSAMHSTRNHRRMTCKKYDEIINITQMFESHDKVLCKNFISHPSNKSIDLKVDTSSYKNHKPI</sequence>
<evidence type="ECO:0000313" key="1">
    <source>
        <dbReference type="EMBL" id="ABA98895.2"/>
    </source>
</evidence>
<accession>Q2QNY1</accession>
<dbReference type="PANTHER" id="PTHR33325">
    <property type="entry name" value="ZINC FINGER, CCHC-TYPE-RELATED"/>
    <property type="match status" value="1"/>
</dbReference>
<reference evidence="1" key="1">
    <citation type="journal article" date="2005" name="BMC Biol.">
        <title>The sequence of rice chromosomes 11 and 12, rich in disease resistance genes and recent gene duplications.</title>
        <authorList>
            <consortium name="The rice chromosomes 11 and 12 sequencing consortia"/>
        </authorList>
    </citation>
    <scope>NUCLEOTIDE SEQUENCE [LARGE SCALE GENOMIC DNA]</scope>
</reference>
<reference evidence="1" key="2">
    <citation type="submission" date="2005-04" db="EMBL/GenBank/DDBJ databases">
        <authorList>
            <person name="Buell C.R."/>
            <person name="Wing R.A."/>
            <person name="McCombie W.A."/>
            <person name="Ouyang S."/>
        </authorList>
    </citation>
    <scope>NUCLEOTIDE SEQUENCE</scope>
</reference>
<organism evidence="1">
    <name type="scientific">Oryza sativa subsp. japonica</name>
    <name type="common">Rice</name>
    <dbReference type="NCBI Taxonomy" id="39947"/>
    <lineage>
        <taxon>Eukaryota</taxon>
        <taxon>Viridiplantae</taxon>
        <taxon>Streptophyta</taxon>
        <taxon>Embryophyta</taxon>
        <taxon>Tracheophyta</taxon>
        <taxon>Spermatophyta</taxon>
        <taxon>Magnoliopsida</taxon>
        <taxon>Liliopsida</taxon>
        <taxon>Poales</taxon>
        <taxon>Poaceae</taxon>
        <taxon>BOP clade</taxon>
        <taxon>Oryzoideae</taxon>
        <taxon>Oryzeae</taxon>
        <taxon>Oryzinae</taxon>
        <taxon>Oryza</taxon>
        <taxon>Oryza sativa</taxon>
    </lineage>
</organism>
<dbReference type="AlphaFoldDB" id="Q2QNY1"/>
<name>Q2QNY1_ORYSJ</name>